<dbReference type="InterPro" id="IPR050483">
    <property type="entry name" value="CoA-transferase_III_domain"/>
</dbReference>
<comment type="caution">
    <text evidence="1">The sequence shown here is derived from an EMBL/GenBank/DDBJ whole genome shotgun (WGS) entry which is preliminary data.</text>
</comment>
<dbReference type="SUPFAM" id="SSF89796">
    <property type="entry name" value="CoA-transferase family III (CaiB/BaiF)"/>
    <property type="match status" value="1"/>
</dbReference>
<dbReference type="Gene3D" id="3.40.50.10540">
    <property type="entry name" value="Crotonobetainyl-coa:carnitine coa-transferase, domain 1"/>
    <property type="match status" value="1"/>
</dbReference>
<dbReference type="PANTHER" id="PTHR48207">
    <property type="entry name" value="SUCCINATE--HYDROXYMETHYLGLUTARATE COA-TRANSFERASE"/>
    <property type="match status" value="1"/>
</dbReference>
<organism evidence="1 2">
    <name type="scientific">Sterolibacterium denitrificans</name>
    <dbReference type="NCBI Taxonomy" id="157592"/>
    <lineage>
        <taxon>Bacteria</taxon>
        <taxon>Pseudomonadati</taxon>
        <taxon>Pseudomonadota</taxon>
        <taxon>Betaproteobacteria</taxon>
        <taxon>Nitrosomonadales</taxon>
        <taxon>Sterolibacteriaceae</taxon>
        <taxon>Sterolibacterium</taxon>
    </lineage>
</organism>
<dbReference type="InterPro" id="IPR044855">
    <property type="entry name" value="CoA-Trfase_III_dom3_sf"/>
</dbReference>
<dbReference type="Gene3D" id="3.30.1540.10">
    <property type="entry name" value="formyl-coa transferase, domain 3"/>
    <property type="match status" value="1"/>
</dbReference>
<dbReference type="OrthoDB" id="5294844at2"/>
<accession>A0A656Z9H3</accession>
<name>A0A656Z9H3_9PROT</name>
<dbReference type="Pfam" id="PF02515">
    <property type="entry name" value="CoA_transf_3"/>
    <property type="match status" value="1"/>
</dbReference>
<evidence type="ECO:0000313" key="2">
    <source>
        <dbReference type="Proteomes" id="UP000243416"/>
    </source>
</evidence>
<dbReference type="InterPro" id="IPR003673">
    <property type="entry name" value="CoA-Trfase_fam_III"/>
</dbReference>
<dbReference type="InterPro" id="IPR023606">
    <property type="entry name" value="CoA-Trfase_III_dom_1_sf"/>
</dbReference>
<dbReference type="RefSeq" id="WP_067169330.1">
    <property type="nucleotide sequence ID" value="NZ_LFZK01000001.1"/>
</dbReference>
<proteinExistence type="predicted"/>
<dbReference type="PANTHER" id="PTHR48207:SF3">
    <property type="entry name" value="SUCCINATE--HYDROXYMETHYLGLUTARATE COA-TRANSFERASE"/>
    <property type="match status" value="1"/>
</dbReference>
<evidence type="ECO:0000313" key="1">
    <source>
        <dbReference type="EMBL" id="KYC29105.1"/>
    </source>
</evidence>
<sequence length="409" mass="44072">MTRKLPLAGIRVANFGWGWLGPVAGQTLARLGAEVYKIESHARVDINRTIPPFATGHDKDPDCSLQNHAAWAGNGSVTFNLKLAEGQRLARELAARCDLVLENFGPGVMKKLHLGYGHLKELRPDILLISMPAAGLSGSLSHVRTYGMSLSSITGLDSVTGYRDGPPIPMENAFADPLGGVIGAFAAVLALNYRKRNGRGMHVDMSQQEGVMQLMGPAFMDFGFNGRIAAPIGNRHPQHAAAPHGVFPCAGDDRWISIAVHEDAEWQALAGVLAADGCAWAADARYADRVGRIEHVDALHAALGEWTARHDDYTLAARLQAAGVAAAPVLNIADLLSDPHWRARQTFVEVDHPLGFRETVYGHYVKTAHAAPPLGTGPAMGQDNERVCREILGLSTAEYARLVEQQVIF</sequence>
<dbReference type="EMBL" id="LFZK01000001">
    <property type="protein sequence ID" value="KYC29105.1"/>
    <property type="molecule type" value="Genomic_DNA"/>
</dbReference>
<dbReference type="GO" id="GO:0008410">
    <property type="term" value="F:CoA-transferase activity"/>
    <property type="evidence" value="ECO:0007669"/>
    <property type="project" value="TreeGrafter"/>
</dbReference>
<dbReference type="AlphaFoldDB" id="A0A656Z9H3"/>
<reference evidence="1 2" key="1">
    <citation type="journal article" date="2016" name="ISME J.">
        <title>Integrated multi-omics analyses reveal the biochemical mechanisms and phylogenetic relevance of anaerobic androgen biodegradation in the environment.</title>
        <authorList>
            <person name="Yang F.C."/>
            <person name="Chen Y.L."/>
            <person name="Tang S.L."/>
            <person name="Yu C.P."/>
            <person name="Wang P.H."/>
            <person name="Ismail W."/>
            <person name="Wang C.H."/>
            <person name="Ding J.Y."/>
            <person name="Yang C.Y."/>
            <person name="Yang C.Y."/>
            <person name="Chiang Y.R."/>
        </authorList>
    </citation>
    <scope>NUCLEOTIDE SEQUENCE [LARGE SCALE GENOMIC DNA]</scope>
    <source>
        <strain evidence="1 2">DSM 13999</strain>
    </source>
</reference>
<dbReference type="Proteomes" id="UP000243416">
    <property type="component" value="Unassembled WGS sequence"/>
</dbReference>
<keyword evidence="2" id="KW-1185">Reference proteome</keyword>
<gene>
    <name evidence="1" type="ORF">ACY05_00530</name>
</gene>
<protein>
    <submittedName>
        <fullName evidence="1">Uncharacterized protein</fullName>
    </submittedName>
</protein>